<accession>A0A166W891</accession>
<proteinExistence type="predicted"/>
<dbReference type="AlphaFoldDB" id="A0A166W891"/>
<dbReference type="Proteomes" id="UP000076532">
    <property type="component" value="Unassembled WGS sequence"/>
</dbReference>
<dbReference type="EMBL" id="KV417482">
    <property type="protein sequence ID" value="KZP33485.1"/>
    <property type="molecule type" value="Genomic_DNA"/>
</dbReference>
<organism evidence="1 2">
    <name type="scientific">Athelia psychrophila</name>
    <dbReference type="NCBI Taxonomy" id="1759441"/>
    <lineage>
        <taxon>Eukaryota</taxon>
        <taxon>Fungi</taxon>
        <taxon>Dikarya</taxon>
        <taxon>Basidiomycota</taxon>
        <taxon>Agaricomycotina</taxon>
        <taxon>Agaricomycetes</taxon>
        <taxon>Agaricomycetidae</taxon>
        <taxon>Atheliales</taxon>
        <taxon>Atheliaceae</taxon>
        <taxon>Athelia</taxon>
    </lineage>
</organism>
<name>A0A166W891_9AGAM</name>
<gene>
    <name evidence="1" type="ORF">FIBSPDRAFT_1036037</name>
</gene>
<evidence type="ECO:0000313" key="1">
    <source>
        <dbReference type="EMBL" id="KZP33485.1"/>
    </source>
</evidence>
<reference evidence="1 2" key="1">
    <citation type="journal article" date="2016" name="Mol. Biol. Evol.">
        <title>Comparative Genomics of Early-Diverging Mushroom-Forming Fungi Provides Insights into the Origins of Lignocellulose Decay Capabilities.</title>
        <authorList>
            <person name="Nagy L.G."/>
            <person name="Riley R."/>
            <person name="Tritt A."/>
            <person name="Adam C."/>
            <person name="Daum C."/>
            <person name="Floudas D."/>
            <person name="Sun H."/>
            <person name="Yadav J.S."/>
            <person name="Pangilinan J."/>
            <person name="Larsson K.H."/>
            <person name="Matsuura K."/>
            <person name="Barry K."/>
            <person name="Labutti K."/>
            <person name="Kuo R."/>
            <person name="Ohm R.A."/>
            <person name="Bhattacharya S.S."/>
            <person name="Shirouzu T."/>
            <person name="Yoshinaga Y."/>
            <person name="Martin F.M."/>
            <person name="Grigoriev I.V."/>
            <person name="Hibbett D.S."/>
        </authorList>
    </citation>
    <scope>NUCLEOTIDE SEQUENCE [LARGE SCALE GENOMIC DNA]</scope>
    <source>
        <strain evidence="1 2">CBS 109695</strain>
    </source>
</reference>
<keyword evidence="2" id="KW-1185">Reference proteome</keyword>
<evidence type="ECO:0000313" key="2">
    <source>
        <dbReference type="Proteomes" id="UP000076532"/>
    </source>
</evidence>
<protein>
    <submittedName>
        <fullName evidence="1">Uncharacterized protein</fullName>
    </submittedName>
</protein>
<sequence>MLICTFRLTAPMSSVASSFWLPAKRSYATRSGSSSRINTGNMLHTTIAQKPPTRPTDLLIEAAYHQVTRRWRAHLHPPRPPDRMLRSPYESACSLTVSLRLNGPEGALVPGIGEVAPRTTVKDSSGL</sequence>